<proteinExistence type="predicted"/>
<evidence type="ECO:0000313" key="2">
    <source>
        <dbReference type="Proteomes" id="UP000564644"/>
    </source>
</evidence>
<comment type="caution">
    <text evidence="1">The sequence shown here is derived from an EMBL/GenBank/DDBJ whole genome shotgun (WGS) entry which is preliminary data.</text>
</comment>
<evidence type="ECO:0000313" key="1">
    <source>
        <dbReference type="EMBL" id="MBB6735448.1"/>
    </source>
</evidence>
<accession>A0A7X0SSR3</accession>
<dbReference type="InterPro" id="IPR019615">
    <property type="entry name" value="DUF2487"/>
</dbReference>
<dbReference type="Proteomes" id="UP000564644">
    <property type="component" value="Unassembled WGS sequence"/>
</dbReference>
<organism evidence="1 2">
    <name type="scientific">Cohnella zeiphila</name>
    <dbReference type="NCBI Taxonomy" id="2761120"/>
    <lineage>
        <taxon>Bacteria</taxon>
        <taxon>Bacillati</taxon>
        <taxon>Bacillota</taxon>
        <taxon>Bacilli</taxon>
        <taxon>Bacillales</taxon>
        <taxon>Paenibacillaceae</taxon>
        <taxon>Cohnella</taxon>
    </lineage>
</organism>
<name>A0A7X0SSR3_9BACL</name>
<dbReference type="Pfam" id="PF10673">
    <property type="entry name" value="DUF2487"/>
    <property type="match status" value="1"/>
</dbReference>
<dbReference type="EMBL" id="JACJVO010000050">
    <property type="protein sequence ID" value="MBB6735448.1"/>
    <property type="molecule type" value="Genomic_DNA"/>
</dbReference>
<reference evidence="1 2" key="1">
    <citation type="submission" date="2020-08" db="EMBL/GenBank/DDBJ databases">
        <title>Cohnella phylogeny.</title>
        <authorList>
            <person name="Dunlap C."/>
        </authorList>
    </citation>
    <scope>NUCLEOTIDE SEQUENCE [LARGE SCALE GENOMIC DNA]</scope>
    <source>
        <strain evidence="1 2">CBP 2801</strain>
    </source>
</reference>
<keyword evidence="2" id="KW-1185">Reference proteome</keyword>
<dbReference type="AlphaFoldDB" id="A0A7X0SSR3"/>
<protein>
    <submittedName>
        <fullName evidence="1">DUF2487 family protein</fullName>
    </submittedName>
</protein>
<sequence length="143" mass="15865">MKFSEFNKEEEWADLAPYLDTCLLPVTGLTGEETPPEAADKAAEAGKWLQPLELAFRGRTVTLPAYHYADVSDEGERERLVRYCERVKRSAYRYLIVVTGEAGWTAQTIPPADLIAGPAEAGEEPDPEALKRAVAALWKGIRD</sequence>
<dbReference type="RefSeq" id="WP_185133104.1">
    <property type="nucleotide sequence ID" value="NZ_JACJVO010000050.1"/>
</dbReference>
<gene>
    <name evidence="1" type="ORF">H7C18_31515</name>
</gene>